<protein>
    <submittedName>
        <fullName evidence="2">Uncharacterized protein</fullName>
    </submittedName>
</protein>
<reference evidence="2 3" key="1">
    <citation type="submission" date="2020-02" db="EMBL/GenBank/DDBJ databases">
        <title>Comparative genomics of sulfur disproportionating microorganisms.</title>
        <authorList>
            <person name="Ward L.M."/>
            <person name="Bertran E."/>
            <person name="Johnston D.T."/>
        </authorList>
    </citation>
    <scope>NUCLEOTIDE SEQUENCE [LARGE SCALE GENOMIC DNA]</scope>
    <source>
        <strain evidence="2 3">DSM 3696</strain>
    </source>
</reference>
<feature type="chain" id="PRO_5029647655" evidence="1">
    <location>
        <begin position="24"/>
        <end position="96"/>
    </location>
</feature>
<name>A0A7K3NS04_9BACT</name>
<dbReference type="Proteomes" id="UP000469724">
    <property type="component" value="Unassembled WGS sequence"/>
</dbReference>
<feature type="signal peptide" evidence="1">
    <location>
        <begin position="1"/>
        <end position="23"/>
    </location>
</feature>
<keyword evidence="1" id="KW-0732">Signal</keyword>
<proteinExistence type="predicted"/>
<evidence type="ECO:0000313" key="2">
    <source>
        <dbReference type="EMBL" id="NDY58623.1"/>
    </source>
</evidence>
<organism evidence="2 3">
    <name type="scientific">Desulfolutivibrio sulfodismutans</name>
    <dbReference type="NCBI Taxonomy" id="63561"/>
    <lineage>
        <taxon>Bacteria</taxon>
        <taxon>Pseudomonadati</taxon>
        <taxon>Thermodesulfobacteriota</taxon>
        <taxon>Desulfovibrionia</taxon>
        <taxon>Desulfovibrionales</taxon>
        <taxon>Desulfovibrionaceae</taxon>
        <taxon>Desulfolutivibrio</taxon>
    </lineage>
</organism>
<sequence length="96" mass="10296">MKHPLSRLVALVGLTLCPALAQAADSGCPICDCNTQSTRCILGCQSTPDFIRRQQCQISCDKNFSLCLDAAYKAISAAEEQNNVQTTAVTTTTVTR</sequence>
<dbReference type="RefSeq" id="WP_163303694.1">
    <property type="nucleotide sequence ID" value="NZ_JAAGRQ010000120.1"/>
</dbReference>
<comment type="caution">
    <text evidence="2">The sequence shown here is derived from an EMBL/GenBank/DDBJ whole genome shotgun (WGS) entry which is preliminary data.</text>
</comment>
<accession>A0A7K3NS04</accession>
<dbReference type="AlphaFoldDB" id="A0A7K3NS04"/>
<evidence type="ECO:0000256" key="1">
    <source>
        <dbReference type="SAM" id="SignalP"/>
    </source>
</evidence>
<keyword evidence="3" id="KW-1185">Reference proteome</keyword>
<dbReference type="EMBL" id="JAAGRQ010000120">
    <property type="protein sequence ID" value="NDY58623.1"/>
    <property type="molecule type" value="Genomic_DNA"/>
</dbReference>
<gene>
    <name evidence="2" type="ORF">G3N56_17955</name>
</gene>
<evidence type="ECO:0000313" key="3">
    <source>
        <dbReference type="Proteomes" id="UP000469724"/>
    </source>
</evidence>